<gene>
    <name evidence="12" type="primary">leuA2</name>
    <name evidence="9" type="synonym">leuA</name>
    <name evidence="12" type="ORF">Nocox_25645</name>
</gene>
<proteinExistence type="inferred from homology"/>
<comment type="subcellular location">
    <subcellularLocation>
        <location evidence="9">Cytoplasm</location>
    </subcellularLocation>
</comment>
<dbReference type="EMBL" id="CP068985">
    <property type="protein sequence ID" value="QYC42730.1"/>
    <property type="molecule type" value="Genomic_DNA"/>
</dbReference>
<dbReference type="PROSITE" id="PS50991">
    <property type="entry name" value="PYR_CT"/>
    <property type="match status" value="1"/>
</dbReference>
<feature type="region of interest" description="Regulatory domain" evidence="9">
    <location>
        <begin position="446"/>
        <end position="591"/>
    </location>
</feature>
<keyword evidence="12" id="KW-0012">Acyltransferase</keyword>
<dbReference type="Gene3D" id="3.30.160.270">
    <property type="match status" value="1"/>
</dbReference>
<dbReference type="InterPro" id="IPR054692">
    <property type="entry name" value="LeuA-like_post-cat"/>
</dbReference>
<dbReference type="PROSITE" id="PS00815">
    <property type="entry name" value="AIPM_HOMOCIT_SYNTH_1"/>
    <property type="match status" value="1"/>
</dbReference>
<evidence type="ECO:0000256" key="1">
    <source>
        <dbReference type="ARBA" id="ARBA00000064"/>
    </source>
</evidence>
<feature type="domain" description="Pyruvate carboxyltransferase" evidence="11">
    <location>
        <begin position="29"/>
        <end position="304"/>
    </location>
</feature>
<keyword evidence="8 9" id="KW-0100">Branched-chain amino acid biosynthesis</keyword>
<evidence type="ECO:0000256" key="4">
    <source>
        <dbReference type="ARBA" id="ARBA00022430"/>
    </source>
</evidence>
<dbReference type="InterPro" id="IPR000891">
    <property type="entry name" value="PYR_CT"/>
</dbReference>
<dbReference type="InterPro" id="IPR005668">
    <property type="entry name" value="IPM_Synthase"/>
</dbReference>
<comment type="similarity">
    <text evidence="2 9">Belongs to the alpha-IPM synthase/homocitrate synthase family. LeuA type 2 subfamily.</text>
</comment>
<evidence type="ECO:0000256" key="6">
    <source>
        <dbReference type="ARBA" id="ARBA00022679"/>
    </source>
</evidence>
<feature type="binding site" evidence="9">
    <location>
        <position position="245"/>
    </location>
    <ligand>
        <name>Mg(2+)</name>
        <dbReference type="ChEBI" id="CHEBI:18420"/>
    </ligand>
</feature>
<dbReference type="Gene3D" id="3.20.20.70">
    <property type="entry name" value="Aldolase class I"/>
    <property type="match status" value="1"/>
</dbReference>
<feature type="binding site" evidence="9">
    <location>
        <position position="279"/>
    </location>
    <ligand>
        <name>Mg(2+)</name>
        <dbReference type="ChEBI" id="CHEBI:18420"/>
    </ligand>
</feature>
<keyword evidence="13" id="KW-1185">Reference proteome</keyword>
<comment type="subunit">
    <text evidence="9">Homodimer.</text>
</comment>
<keyword evidence="4 9" id="KW-0432">Leucine biosynthesis</keyword>
<comment type="pathway">
    <text evidence="9">Amino-acid biosynthesis; L-leucine biosynthesis; L-leucine from 3-methyl-2-oxobutanoate: step 1/4.</text>
</comment>
<keyword evidence="5 9" id="KW-0028">Amino-acid biosynthesis</keyword>
<keyword evidence="9" id="KW-0963">Cytoplasm</keyword>
<dbReference type="Pfam" id="PF22615">
    <property type="entry name" value="IPMS_D2"/>
    <property type="match status" value="1"/>
</dbReference>
<keyword evidence="6 9" id="KW-0808">Transferase</keyword>
<dbReference type="HAMAP" id="MF_00572">
    <property type="entry name" value="LeuA_type2"/>
    <property type="match status" value="1"/>
</dbReference>
<dbReference type="Proteomes" id="UP000824681">
    <property type="component" value="Chromosome"/>
</dbReference>
<dbReference type="InterPro" id="IPR002034">
    <property type="entry name" value="AIPM/Hcit_synth_CS"/>
</dbReference>
<organism evidence="12 13">
    <name type="scientific">Nonomuraea coxensis DSM 45129</name>
    <dbReference type="NCBI Taxonomy" id="1122611"/>
    <lineage>
        <taxon>Bacteria</taxon>
        <taxon>Bacillati</taxon>
        <taxon>Actinomycetota</taxon>
        <taxon>Actinomycetes</taxon>
        <taxon>Streptosporangiales</taxon>
        <taxon>Streptosporangiaceae</taxon>
        <taxon>Nonomuraea</taxon>
    </lineage>
</organism>
<dbReference type="RefSeq" id="WP_020547682.1">
    <property type="nucleotide sequence ID" value="NZ_CP068985.1"/>
</dbReference>
<protein>
    <recommendedName>
        <fullName evidence="3 9">2-isopropylmalate synthase</fullName>
        <ecNumber evidence="3 9">2.3.3.13</ecNumber>
    </recommendedName>
    <alternativeName>
        <fullName evidence="9">Alpha-IPM synthase</fullName>
    </alternativeName>
    <alternativeName>
        <fullName evidence="9">Alpha-isopropylmalate synthase</fullName>
    </alternativeName>
</protein>
<keyword evidence="9" id="KW-0460">Magnesium</keyword>
<evidence type="ECO:0000256" key="7">
    <source>
        <dbReference type="ARBA" id="ARBA00022723"/>
    </source>
</evidence>
<dbReference type="PANTHER" id="PTHR46911">
    <property type="match status" value="1"/>
</dbReference>
<comment type="catalytic activity">
    <reaction evidence="1 9">
        <text>3-methyl-2-oxobutanoate + acetyl-CoA + H2O = (2S)-2-isopropylmalate + CoA + H(+)</text>
        <dbReference type="Rhea" id="RHEA:21524"/>
        <dbReference type="ChEBI" id="CHEBI:1178"/>
        <dbReference type="ChEBI" id="CHEBI:11851"/>
        <dbReference type="ChEBI" id="CHEBI:15377"/>
        <dbReference type="ChEBI" id="CHEBI:15378"/>
        <dbReference type="ChEBI" id="CHEBI:57287"/>
        <dbReference type="ChEBI" id="CHEBI:57288"/>
        <dbReference type="EC" id="2.3.3.13"/>
    </reaction>
</comment>
<comment type="cofactor">
    <cofactor evidence="9">
        <name>Mg(2+)</name>
        <dbReference type="ChEBI" id="CHEBI:18420"/>
    </cofactor>
</comment>
<feature type="binding site" evidence="9">
    <location>
        <position position="243"/>
    </location>
    <ligand>
        <name>Mg(2+)</name>
        <dbReference type="ChEBI" id="CHEBI:18420"/>
    </ligand>
</feature>
<evidence type="ECO:0000256" key="5">
    <source>
        <dbReference type="ARBA" id="ARBA00022605"/>
    </source>
</evidence>
<dbReference type="CDD" id="cd07942">
    <property type="entry name" value="DRE_TIM_LeuA"/>
    <property type="match status" value="1"/>
</dbReference>
<dbReference type="InterPro" id="IPR036230">
    <property type="entry name" value="LeuA_allosteric_dom_sf"/>
</dbReference>
<evidence type="ECO:0000313" key="12">
    <source>
        <dbReference type="EMBL" id="QYC42730.1"/>
    </source>
</evidence>
<sequence>MHGAERYAEFRPVDLADRTWPSRRLRTAPRWLSTDLRDGNQSLARPMSPERKLMMFELLVGMGYKEIEVGFPVASQDDHDFVRLLIERDLIPDDVRITVLTQAREELIRATLDALRGAPRAMVHIYNATSPLFRRLVFGIGRDGCRDLAVHATRVMVEHAERTLGDCDLGYQYSPELFNETELDFSLEVCEAVMDVWQPEAGRGIILNFPTTVERSLPNVFADQIEWLDRNLSRREHVCLSIHPHNDRGTGVASAELALLAGAERVEGCLFGNGERAGNVCLVTLGMNLYVQGVDPGIDFSDLNAVRDTVEQCNQLPVHPRHPYGGDLVYTAFSGSHQDAIKKGFDERERVAAATGTPAGELPWRMPYLPVDPRDVGRTYEAVVRINSQSGKGGVAYVMSARHGLNLPRGLQADLAARVQARADAEGGELSPERIGALFRERYLYRGDPSRPLPVGAEPVRAALHVDCGFVLDDEQAAAVRGLGALLAPWGIQVRAVYSTAPPLGDAEPEPGRRAPGEIVVYAECDTGAGRSTEWGAGIGADVAVCAFSAVRAAIERARACPAPTGVLADTPADAPADARAEPRRRLAAAG</sequence>
<dbReference type="GO" id="GO:0003852">
    <property type="term" value="F:2-isopropylmalate synthase activity"/>
    <property type="evidence" value="ECO:0007669"/>
    <property type="project" value="UniProtKB-EC"/>
</dbReference>
<dbReference type="EC" id="2.3.3.13" evidence="3 9"/>
<name>A0ABX8U4U5_9ACTN</name>
<dbReference type="SUPFAM" id="SSF89000">
    <property type="entry name" value="post-HMGL domain-like"/>
    <property type="match status" value="1"/>
</dbReference>
<evidence type="ECO:0000256" key="3">
    <source>
        <dbReference type="ARBA" id="ARBA00012973"/>
    </source>
</evidence>
<dbReference type="SUPFAM" id="SSF51569">
    <property type="entry name" value="Aldolase"/>
    <property type="match status" value="1"/>
</dbReference>
<dbReference type="NCBIfam" id="NF002991">
    <property type="entry name" value="PRK03739.1"/>
    <property type="match status" value="1"/>
</dbReference>
<evidence type="ECO:0000256" key="9">
    <source>
        <dbReference type="HAMAP-Rule" id="MF_00572"/>
    </source>
</evidence>
<accession>A0ABX8U4U5</accession>
<dbReference type="PROSITE" id="PS00816">
    <property type="entry name" value="AIPM_HOMOCIT_SYNTH_2"/>
    <property type="match status" value="1"/>
</dbReference>
<dbReference type="Pfam" id="PF00682">
    <property type="entry name" value="HMGL-like"/>
    <property type="match status" value="1"/>
</dbReference>
<dbReference type="PANTHER" id="PTHR46911:SF1">
    <property type="entry name" value="2-ISOPROPYLMALATE SYNTHASE"/>
    <property type="match status" value="1"/>
</dbReference>
<keyword evidence="7 9" id="KW-0479">Metal-binding</keyword>
<evidence type="ECO:0000256" key="10">
    <source>
        <dbReference type="SAM" id="MobiDB-lite"/>
    </source>
</evidence>
<evidence type="ECO:0000256" key="8">
    <source>
        <dbReference type="ARBA" id="ARBA00023304"/>
    </source>
</evidence>
<feature type="region of interest" description="Disordered" evidence="10">
    <location>
        <begin position="565"/>
        <end position="591"/>
    </location>
</feature>
<dbReference type="InterPro" id="IPR013785">
    <property type="entry name" value="Aldolase_TIM"/>
</dbReference>
<evidence type="ECO:0000313" key="13">
    <source>
        <dbReference type="Proteomes" id="UP000824681"/>
    </source>
</evidence>
<evidence type="ECO:0000256" key="2">
    <source>
        <dbReference type="ARBA" id="ARBA00009767"/>
    </source>
</evidence>
<feature type="binding site" evidence="9">
    <location>
        <position position="38"/>
    </location>
    <ligand>
        <name>Mg(2+)</name>
        <dbReference type="ChEBI" id="CHEBI:18420"/>
    </ligand>
</feature>
<comment type="function">
    <text evidence="9">Catalyzes the condensation of the acetyl group of acetyl-CoA with 3-methyl-2-oxobutanoate (2-ketoisovalerate) to form 3-carboxy-3-hydroxy-4-methylpentanoate (2-isopropylmalate).</text>
</comment>
<reference evidence="12 13" key="1">
    <citation type="journal article" date="2021" name="ACS Chem. Biol.">
        <title>Genomic-Led Discovery of a Novel Glycopeptide Antibiotic by Nonomuraea coxensis DSM 45129.</title>
        <authorList>
            <person name="Yushchuk O."/>
            <person name="Vior N.M."/>
            <person name="Andreo-Vidal A."/>
            <person name="Berini F."/>
            <person name="Ruckert C."/>
            <person name="Busche T."/>
            <person name="Binda E."/>
            <person name="Kalinowski J."/>
            <person name="Truman A.W."/>
            <person name="Marinelli F."/>
        </authorList>
    </citation>
    <scope>NUCLEOTIDE SEQUENCE [LARGE SCALE GENOMIC DNA]</scope>
    <source>
        <strain evidence="12 13">DSM 45129</strain>
    </source>
</reference>
<evidence type="ECO:0000259" key="11">
    <source>
        <dbReference type="PROSITE" id="PS50991"/>
    </source>
</evidence>
<dbReference type="InterPro" id="IPR039371">
    <property type="entry name" value="LeuA_N_DRE-TIM"/>
</dbReference>